<feature type="region of interest" description="Disordered" evidence="6">
    <location>
        <begin position="131"/>
        <end position="236"/>
    </location>
</feature>
<dbReference type="SUPFAM" id="SSF54001">
    <property type="entry name" value="Cysteine proteinases"/>
    <property type="match status" value="1"/>
</dbReference>
<sequence length="969" mass="108544">MPEIDRVSLRLVCAMAVPFKIPKKKHSSDSCSLDMQSPLSRLQDINSQKPQWGSGDPNGRIPHKSNPNGSVFSKDSDRSKSAGYSRPLTLGGERRDTSSHGRITHTSSHSSPRGATRPAFSFKLNKQPIKISPVQWNGTPGKVSGQSVFRPQSQSPAAGRDFTGNCRWRPKRASDSLLGPDENHTGELGSSSFKIHKGLDPGELETIECSHEDEDSEERQSCSQVKETRMQSISEEHKAPISCVSKDALKMFKNGVTLKETTFSKSSNQNSSLHQGSSIQEAPAKAFGERDARKDPGASGTPESKSKDLPVSFYSRLRRKVTYTRAKPRSIEPIVLSSDEEGVEEINDVSGSLQEQRISEGIRDAQLQTKNSKSKAGDGSRTKVGVPSIMELEFTRLHYDTVKAQANGTIVITEDSISIPLKGKDGEGEDNVCISCSELLSYGLWDGAFARDGTLLLAEEEPAPSLLFLMVSESQARLLQKELCLFHPRQTSGATCPFFLLVLGGQLEDLQKALLASLMDLIGLRFDVEALSNALPWAEGLRRLHCHPRGENFLLLLGQNITDTGRDKPEATGSNGSRPPQTCSPFFSLLAFYELAQRSTEIESPMTLPLEKNSSETSSSFKEPTARRPLRSHSKQQRTPRRLIQYPPPPSKGGITVTTEDLECLKEGEFLNDVIIDFYLKYLLLEKADKDAAERSHVFSSFFYKQLTRKDSRGPQETGSTAAHRRHQRVRTWTRHVDIFSKDFLFIPVNHEAHWYLAVICFPALEKPECVQWRNKGLVSQDESQTSSAGSTGHSQPEIPLKSTGNVQKESENCTEHNCTREMVCRRPCILLMDSLKLSYHQHVCTLLREYLQVEWELRKGSTRSFSSEKVTGSHCRVPQQDNSSDCGLYLLHYVQSFLEVQWVLEHTPDFLSRARIARRDLCGNPVVHFDLPLRLEHWFPRSEVRRKRAELRELVVELYRKQGGVEPM</sequence>
<evidence type="ECO:0000256" key="1">
    <source>
        <dbReference type="ARBA" id="ARBA00005234"/>
    </source>
</evidence>
<feature type="compositionally biased region" description="Polar residues" evidence="6">
    <location>
        <begin position="266"/>
        <end position="280"/>
    </location>
</feature>
<feature type="region of interest" description="Disordered" evidence="6">
    <location>
        <begin position="782"/>
        <end position="812"/>
    </location>
</feature>
<dbReference type="PANTHER" id="PTHR46896:SF2">
    <property type="entry name" value="SENTRIN-SPECIFIC PROTEASE 7"/>
    <property type="match status" value="1"/>
</dbReference>
<evidence type="ECO:0000256" key="3">
    <source>
        <dbReference type="ARBA" id="ARBA00022670"/>
    </source>
</evidence>
<evidence type="ECO:0000313" key="8">
    <source>
        <dbReference type="EMBL" id="TRY92927.1"/>
    </source>
</evidence>
<evidence type="ECO:0000256" key="2">
    <source>
        <dbReference type="ARBA" id="ARBA00022553"/>
    </source>
</evidence>
<evidence type="ECO:0000313" key="9">
    <source>
        <dbReference type="Proteomes" id="UP000316079"/>
    </source>
</evidence>
<dbReference type="PANTHER" id="PTHR46896">
    <property type="entry name" value="SENTRIN-SPECIFIC PROTEASE"/>
    <property type="match status" value="1"/>
</dbReference>
<feature type="domain" description="Ubiquitin-like protease family profile" evidence="7">
    <location>
        <begin position="655"/>
        <end position="898"/>
    </location>
</feature>
<feature type="compositionally biased region" description="Basic residues" evidence="6">
    <location>
        <begin position="628"/>
        <end position="641"/>
    </location>
</feature>
<feature type="compositionally biased region" description="Acidic residues" evidence="6">
    <location>
        <begin position="202"/>
        <end position="217"/>
    </location>
</feature>
<dbReference type="Proteomes" id="UP000316079">
    <property type="component" value="Unassembled WGS sequence"/>
</dbReference>
<feature type="compositionally biased region" description="Polar residues" evidence="6">
    <location>
        <begin position="100"/>
        <end position="113"/>
    </location>
</feature>
<feature type="region of interest" description="Disordered" evidence="6">
    <location>
        <begin position="604"/>
        <end position="655"/>
    </location>
</feature>
<dbReference type="EMBL" id="SRMA01025589">
    <property type="protein sequence ID" value="TRY92927.1"/>
    <property type="molecule type" value="Genomic_DNA"/>
</dbReference>
<keyword evidence="3" id="KW-0645">Protease</keyword>
<proteinExistence type="inferred from homology"/>
<feature type="compositionally biased region" description="Polar residues" evidence="6">
    <location>
        <begin position="782"/>
        <end position="795"/>
    </location>
</feature>
<feature type="compositionally biased region" description="Polar residues" evidence="6">
    <location>
        <begin position="134"/>
        <end position="156"/>
    </location>
</feature>
<dbReference type="InterPro" id="IPR003653">
    <property type="entry name" value="Peptidase_C48_C"/>
</dbReference>
<feature type="compositionally biased region" description="Basic and acidic residues" evidence="6">
    <location>
        <begin position="226"/>
        <end position="236"/>
    </location>
</feature>
<dbReference type="GO" id="GO:0070139">
    <property type="term" value="F:SUMO-specific endopeptidase activity"/>
    <property type="evidence" value="ECO:0007669"/>
    <property type="project" value="TreeGrafter"/>
</dbReference>
<comment type="similarity">
    <text evidence="1">Belongs to the peptidase C48 family.</text>
</comment>
<evidence type="ECO:0000256" key="4">
    <source>
        <dbReference type="ARBA" id="ARBA00022786"/>
    </source>
</evidence>
<gene>
    <name evidence="8" type="ORF">DNTS_024363</name>
</gene>
<dbReference type="InterPro" id="IPR051947">
    <property type="entry name" value="Sentrin-specific_protease"/>
</dbReference>
<dbReference type="OrthoDB" id="442460at2759"/>
<feature type="compositionally biased region" description="Polar residues" evidence="6">
    <location>
        <begin position="29"/>
        <end position="51"/>
    </location>
</feature>
<dbReference type="Gene3D" id="3.40.395.10">
    <property type="entry name" value="Adenoviral Proteinase, Chain A"/>
    <property type="match status" value="1"/>
</dbReference>
<dbReference type="GO" id="GO:0005634">
    <property type="term" value="C:nucleus"/>
    <property type="evidence" value="ECO:0007669"/>
    <property type="project" value="TreeGrafter"/>
</dbReference>
<feature type="region of interest" description="Disordered" evidence="6">
    <location>
        <begin position="23"/>
        <end position="118"/>
    </location>
</feature>
<dbReference type="GO" id="GO:0006508">
    <property type="term" value="P:proteolysis"/>
    <property type="evidence" value="ECO:0007669"/>
    <property type="project" value="UniProtKB-KW"/>
</dbReference>
<organism evidence="8 9">
    <name type="scientific">Danionella cerebrum</name>
    <dbReference type="NCBI Taxonomy" id="2873325"/>
    <lineage>
        <taxon>Eukaryota</taxon>
        <taxon>Metazoa</taxon>
        <taxon>Chordata</taxon>
        <taxon>Craniata</taxon>
        <taxon>Vertebrata</taxon>
        <taxon>Euteleostomi</taxon>
        <taxon>Actinopterygii</taxon>
        <taxon>Neopterygii</taxon>
        <taxon>Teleostei</taxon>
        <taxon>Ostariophysi</taxon>
        <taxon>Cypriniformes</taxon>
        <taxon>Danionidae</taxon>
        <taxon>Danioninae</taxon>
        <taxon>Danionella</taxon>
    </lineage>
</organism>
<accession>A0A553QSN6</accession>
<dbReference type="GO" id="GO:0016926">
    <property type="term" value="P:protein desumoylation"/>
    <property type="evidence" value="ECO:0007669"/>
    <property type="project" value="TreeGrafter"/>
</dbReference>
<name>A0A553QSN6_9TELE</name>
<dbReference type="InterPro" id="IPR038765">
    <property type="entry name" value="Papain-like_cys_pep_sf"/>
</dbReference>
<keyword evidence="5" id="KW-0378">Hydrolase</keyword>
<keyword evidence="4" id="KW-0833">Ubl conjugation pathway</keyword>
<dbReference type="FunFam" id="1.10.418.20:FF:000004">
    <property type="entry name" value="sentrin-specific protease 7 isoform X1"/>
    <property type="match status" value="1"/>
</dbReference>
<dbReference type="GO" id="GO:0005737">
    <property type="term" value="C:cytoplasm"/>
    <property type="evidence" value="ECO:0007669"/>
    <property type="project" value="TreeGrafter"/>
</dbReference>
<dbReference type="STRING" id="623744.A0A553QSN6"/>
<dbReference type="AlphaFoldDB" id="A0A553QSN6"/>
<evidence type="ECO:0000256" key="5">
    <source>
        <dbReference type="ARBA" id="ARBA00022801"/>
    </source>
</evidence>
<feature type="region of interest" description="Disordered" evidence="6">
    <location>
        <begin position="266"/>
        <end position="311"/>
    </location>
</feature>
<comment type="caution">
    <text evidence="8">The sequence shown here is derived from an EMBL/GenBank/DDBJ whole genome shotgun (WGS) entry which is preliminary data.</text>
</comment>
<reference evidence="8 9" key="1">
    <citation type="journal article" date="2019" name="Sci. Data">
        <title>Hybrid genome assembly and annotation of Danionella translucida.</title>
        <authorList>
            <person name="Kadobianskyi M."/>
            <person name="Schulze L."/>
            <person name="Schuelke M."/>
            <person name="Judkewitz B."/>
        </authorList>
    </citation>
    <scope>NUCLEOTIDE SEQUENCE [LARGE SCALE GENOMIC DNA]</scope>
    <source>
        <strain evidence="8 9">Bolton</strain>
    </source>
</reference>
<evidence type="ECO:0000256" key="6">
    <source>
        <dbReference type="SAM" id="MobiDB-lite"/>
    </source>
</evidence>
<dbReference type="Pfam" id="PF02902">
    <property type="entry name" value="Peptidase_C48"/>
    <property type="match status" value="1"/>
</dbReference>
<feature type="compositionally biased region" description="Basic and acidic residues" evidence="6">
    <location>
        <begin position="287"/>
        <end position="296"/>
    </location>
</feature>
<keyword evidence="2" id="KW-0597">Phosphoprotein</keyword>
<dbReference type="PROSITE" id="PS50600">
    <property type="entry name" value="ULP_PROTEASE"/>
    <property type="match status" value="1"/>
</dbReference>
<evidence type="ECO:0000259" key="7">
    <source>
        <dbReference type="PROSITE" id="PS50600"/>
    </source>
</evidence>
<keyword evidence="9" id="KW-1185">Reference proteome</keyword>
<protein>
    <recommendedName>
        <fullName evidence="7">Ubiquitin-like protease family profile domain-containing protein</fullName>
    </recommendedName>
</protein>